<evidence type="ECO:0000313" key="2">
    <source>
        <dbReference type="Proteomes" id="UP000287394"/>
    </source>
</evidence>
<name>A0A402CRB0_9BACT</name>
<keyword evidence="2" id="KW-1185">Reference proteome</keyword>
<protein>
    <submittedName>
        <fullName evidence="1">Uncharacterized protein</fullName>
    </submittedName>
</protein>
<reference evidence="1 2" key="1">
    <citation type="journal article" date="2019" name="Int. J. Syst. Evol. Microbiol.">
        <title>Capsulimonas corticalis gen. nov., sp. nov., an aerobic capsulated bacterium, of a novel bacterial order, Capsulimonadales ord. nov., of the class Armatimonadia of the phylum Armatimonadetes.</title>
        <authorList>
            <person name="Li J."/>
            <person name="Kudo C."/>
            <person name="Tonouchi A."/>
        </authorList>
    </citation>
    <scope>NUCLEOTIDE SEQUENCE [LARGE SCALE GENOMIC DNA]</scope>
    <source>
        <strain evidence="1 2">AX-7</strain>
    </source>
</reference>
<accession>A0A402CRB0</accession>
<evidence type="ECO:0000313" key="1">
    <source>
        <dbReference type="EMBL" id="BDI27992.1"/>
    </source>
</evidence>
<dbReference type="RefSeq" id="WP_119319954.1">
    <property type="nucleotide sequence ID" value="NZ_AP025739.1"/>
</dbReference>
<proteinExistence type="predicted"/>
<organism evidence="1 2">
    <name type="scientific">Capsulimonas corticalis</name>
    <dbReference type="NCBI Taxonomy" id="2219043"/>
    <lineage>
        <taxon>Bacteria</taxon>
        <taxon>Bacillati</taxon>
        <taxon>Armatimonadota</taxon>
        <taxon>Armatimonadia</taxon>
        <taxon>Capsulimonadales</taxon>
        <taxon>Capsulimonadaceae</taxon>
        <taxon>Capsulimonas</taxon>
    </lineage>
</organism>
<gene>
    <name evidence="1" type="ORF">CCAX7_000430</name>
</gene>
<dbReference type="KEGG" id="ccot:CCAX7_000430"/>
<dbReference type="AlphaFoldDB" id="A0A402CRB0"/>
<dbReference type="EMBL" id="AP025739">
    <property type="protein sequence ID" value="BDI27992.1"/>
    <property type="molecule type" value="Genomic_DNA"/>
</dbReference>
<sequence>MSTTDYTIWPTSEDVQLRLSHAGVTLRNVNLARRFQQAMDGVTAEVARKTKRQFLPGAAGEVRIYDGTGTAEMEIDEIVSLTSVAVVGIQSAPGYTLTDVQLIQEQNKPLTRLVVARGSVPAFISEGVIVPYPSLFPAGRQNILVTGQFGYGAEIPHDLWDAVCGEVARRLTAEAIFSPGGQVSVRKAGDEEERYKLPTATDAAWGLDYAAKLADYTRPAGKRLRNMRPRMI</sequence>
<dbReference type="Proteomes" id="UP000287394">
    <property type="component" value="Chromosome"/>
</dbReference>